<sequence length="90" mass="9824">MAKELFLQQTFGNCRAIDGHKRLLRAAAGKMERLGNKLLSRAAFPRDGYACIHILEFINHFVHLAYGGAFTHKGVVVGAQLAAQVVDACV</sequence>
<gene>
    <name evidence="1" type="ORF">SDC9_186135</name>
</gene>
<protein>
    <submittedName>
        <fullName evidence="1">Uncharacterized protein</fullName>
    </submittedName>
</protein>
<organism evidence="1">
    <name type="scientific">bioreactor metagenome</name>
    <dbReference type="NCBI Taxonomy" id="1076179"/>
    <lineage>
        <taxon>unclassified sequences</taxon>
        <taxon>metagenomes</taxon>
        <taxon>ecological metagenomes</taxon>
    </lineage>
</organism>
<reference evidence="1" key="1">
    <citation type="submission" date="2019-08" db="EMBL/GenBank/DDBJ databases">
        <authorList>
            <person name="Kucharzyk K."/>
            <person name="Murdoch R.W."/>
            <person name="Higgins S."/>
            <person name="Loffler F."/>
        </authorList>
    </citation>
    <scope>NUCLEOTIDE SEQUENCE</scope>
</reference>
<dbReference type="EMBL" id="VSSQ01093949">
    <property type="protein sequence ID" value="MPN38611.1"/>
    <property type="molecule type" value="Genomic_DNA"/>
</dbReference>
<comment type="caution">
    <text evidence="1">The sequence shown here is derived from an EMBL/GenBank/DDBJ whole genome shotgun (WGS) entry which is preliminary data.</text>
</comment>
<name>A0A645HHV7_9ZZZZ</name>
<evidence type="ECO:0000313" key="1">
    <source>
        <dbReference type="EMBL" id="MPN38611.1"/>
    </source>
</evidence>
<dbReference type="AntiFam" id="ANF00077">
    <property type="entry name" value="Shadow ORF (opposite AtoC)"/>
</dbReference>
<proteinExistence type="predicted"/>
<accession>A0A645HHV7</accession>
<dbReference type="AlphaFoldDB" id="A0A645HHV7"/>